<protein>
    <submittedName>
        <fullName evidence="1">Uncharacterized protein</fullName>
    </submittedName>
</protein>
<keyword evidence="2" id="KW-1185">Reference proteome</keyword>
<dbReference type="EnsemblMetazoa" id="AQUA015033-RA">
    <property type="protein sequence ID" value="AQUA015033-PA"/>
    <property type="gene ID" value="AQUA015033"/>
</dbReference>
<evidence type="ECO:0000313" key="2">
    <source>
        <dbReference type="Proteomes" id="UP000076407"/>
    </source>
</evidence>
<proteinExistence type="predicted"/>
<name>A0A182XT85_ANOQN</name>
<reference evidence="1" key="1">
    <citation type="submission" date="2020-05" db="UniProtKB">
        <authorList>
            <consortium name="EnsemblMetazoa"/>
        </authorList>
    </citation>
    <scope>IDENTIFICATION</scope>
    <source>
        <strain evidence="1">SANGQUA</strain>
    </source>
</reference>
<organism evidence="1 2">
    <name type="scientific">Anopheles quadriannulatus</name>
    <name type="common">Mosquito</name>
    <dbReference type="NCBI Taxonomy" id="34691"/>
    <lineage>
        <taxon>Eukaryota</taxon>
        <taxon>Metazoa</taxon>
        <taxon>Ecdysozoa</taxon>
        <taxon>Arthropoda</taxon>
        <taxon>Hexapoda</taxon>
        <taxon>Insecta</taxon>
        <taxon>Pterygota</taxon>
        <taxon>Neoptera</taxon>
        <taxon>Endopterygota</taxon>
        <taxon>Diptera</taxon>
        <taxon>Nematocera</taxon>
        <taxon>Culicoidea</taxon>
        <taxon>Culicidae</taxon>
        <taxon>Anophelinae</taxon>
        <taxon>Anopheles</taxon>
    </lineage>
</organism>
<dbReference type="Proteomes" id="UP000076407">
    <property type="component" value="Unassembled WGS sequence"/>
</dbReference>
<accession>A0A182XT85</accession>
<dbReference type="VEuPathDB" id="VectorBase:AQUA015033"/>
<sequence length="66" mass="7568">RDVGRVVCLLAVYRTFSFARGFPPHGDTARQHKSDCAIVCRVECSIKKQQRNKPPSKVRNELQRNV</sequence>
<dbReference type="AlphaFoldDB" id="A0A182XT85"/>
<evidence type="ECO:0000313" key="1">
    <source>
        <dbReference type="EnsemblMetazoa" id="AQUA015033-PA"/>
    </source>
</evidence>